<dbReference type="InterPro" id="IPR027417">
    <property type="entry name" value="P-loop_NTPase"/>
</dbReference>
<feature type="binding site" evidence="12">
    <location>
        <begin position="129"/>
        <end position="132"/>
    </location>
    <ligand>
        <name>GTP</name>
        <dbReference type="ChEBI" id="CHEBI:37565"/>
    </ligand>
</feature>
<dbReference type="InterPro" id="IPR006297">
    <property type="entry name" value="EF-4"/>
</dbReference>
<dbReference type="GO" id="GO:0005525">
    <property type="term" value="F:GTP binding"/>
    <property type="evidence" value="ECO:0007669"/>
    <property type="project" value="UniProtKB-UniRule"/>
</dbReference>
<evidence type="ECO:0000256" key="12">
    <source>
        <dbReference type="HAMAP-Rule" id="MF_00071"/>
    </source>
</evidence>
<dbReference type="eggNOG" id="COG0481">
    <property type="taxonomic scope" value="Bacteria"/>
</dbReference>
<dbReference type="FunFam" id="3.40.50.300:FF:000078">
    <property type="entry name" value="Elongation factor 4"/>
    <property type="match status" value="1"/>
</dbReference>
<dbReference type="CDD" id="cd03709">
    <property type="entry name" value="lepA_C"/>
    <property type="match status" value="1"/>
</dbReference>
<keyword evidence="5 12" id="KW-0648">Protein biosynthesis</keyword>
<evidence type="ECO:0000256" key="7">
    <source>
        <dbReference type="ARBA" id="ARBA00023136"/>
    </source>
</evidence>
<comment type="subcellular location">
    <subcellularLocation>
        <location evidence="12">Cell membrane</location>
        <topology evidence="12">Peripheral membrane protein</topology>
        <orientation evidence="12">Cytoplasmic side</orientation>
    </subcellularLocation>
</comment>
<comment type="similarity">
    <text evidence="1 12">Belongs to the TRAFAC class translation factor GTPase superfamily. Classic translation factor GTPase family. LepA subfamily.</text>
</comment>
<gene>
    <name evidence="12" type="primary">lepA</name>
    <name evidence="14" type="ordered locus">Afer_1296</name>
</gene>
<dbReference type="InterPro" id="IPR005225">
    <property type="entry name" value="Small_GTP-bd"/>
</dbReference>
<dbReference type="PROSITE" id="PS00301">
    <property type="entry name" value="G_TR_1"/>
    <property type="match status" value="1"/>
</dbReference>
<dbReference type="GO" id="GO:0045727">
    <property type="term" value="P:positive regulation of translation"/>
    <property type="evidence" value="ECO:0007669"/>
    <property type="project" value="UniProtKB-UniRule"/>
</dbReference>
<keyword evidence="4 12" id="KW-0378">Hydrolase</keyword>
<name>C7LZR8_ACIFD</name>
<dbReference type="Pfam" id="PF06421">
    <property type="entry name" value="LepA_C"/>
    <property type="match status" value="1"/>
</dbReference>
<comment type="catalytic activity">
    <reaction evidence="8 12">
        <text>GTP + H2O = GDP + phosphate + H(+)</text>
        <dbReference type="Rhea" id="RHEA:19669"/>
        <dbReference type="ChEBI" id="CHEBI:15377"/>
        <dbReference type="ChEBI" id="CHEBI:15378"/>
        <dbReference type="ChEBI" id="CHEBI:37565"/>
        <dbReference type="ChEBI" id="CHEBI:43474"/>
        <dbReference type="ChEBI" id="CHEBI:58189"/>
        <dbReference type="EC" id="3.6.5.n1"/>
    </reaction>
</comment>
<dbReference type="OrthoDB" id="9801472at2"/>
<dbReference type="Gene3D" id="3.30.70.870">
    <property type="entry name" value="Elongation Factor G (Translational Gtpase), domain 3"/>
    <property type="match status" value="1"/>
</dbReference>
<evidence type="ECO:0000256" key="9">
    <source>
        <dbReference type="ARBA" id="ARBA00057626"/>
    </source>
</evidence>
<dbReference type="CDD" id="cd16260">
    <property type="entry name" value="EF4_III"/>
    <property type="match status" value="1"/>
</dbReference>
<dbReference type="AlphaFoldDB" id="C7LZR8"/>
<sequence length="595" mass="65334">MVDPASIRNISIIAHIDHGKSTLSDRILELTGAVDARNMREQFLDSLEIERERGITIKAQNVRVRWGGTTIHLIDTPGHVDFGYEVSRSLAACEGVVLLVDASQGIEAQTLHNCYLALEHDLTIVAALNKIDLPAADPDRTALEIETVLGIPASEILRISAKTGEGVPALLDAVVERVPAPTGDPDAPLAALIFDSVYDQYRGVVSSLRVVNGTARAGAQIRLMQAGTVHTAEEIGVRLPASTPVADLGPGEVGYLIAGIKDVGEARSGETVTQADRPADAPLPGYEHPKPMVFCGLYPVDGDDFEDLRDSLEKLRLNDASFTYEPETSAALGFGFRCGFLGLLHMEIVRERLEREFGLSLIATAPSVNYRITLTSATTIEIASPAAMPPPNQVAEIAEPMLRISIISPSEYIGTLMDLASTRRGSLVTMTYLSPERVELIYRIPLAEVVIDFYDQLKSRTRGYASLDYEPDGYQVADLVKLDILINQEPVDAFTAIVHRDHAYDYGRQLVTRLRELIPRQLFDVPIQAAIGSRIIARETVKARRKDVLAKCYGGDITRKRKLLEKQKEGKKRMKQIGRVEVPQEAFISALRIDR</sequence>
<dbReference type="Gene3D" id="3.40.50.300">
    <property type="entry name" value="P-loop containing nucleotide triphosphate hydrolases"/>
    <property type="match status" value="1"/>
</dbReference>
<dbReference type="CDD" id="cd01890">
    <property type="entry name" value="LepA"/>
    <property type="match status" value="1"/>
</dbReference>
<evidence type="ECO:0000313" key="14">
    <source>
        <dbReference type="EMBL" id="ACU54226.1"/>
    </source>
</evidence>
<dbReference type="InterPro" id="IPR000640">
    <property type="entry name" value="EFG_V-like"/>
</dbReference>
<dbReference type="HOGENOM" id="CLU_009995_3_3_11"/>
<keyword evidence="6 12" id="KW-0342">GTP-binding</keyword>
<evidence type="ECO:0000256" key="3">
    <source>
        <dbReference type="ARBA" id="ARBA00022741"/>
    </source>
</evidence>
<evidence type="ECO:0000256" key="5">
    <source>
        <dbReference type="ARBA" id="ARBA00022917"/>
    </source>
</evidence>
<evidence type="ECO:0000256" key="1">
    <source>
        <dbReference type="ARBA" id="ARBA00005454"/>
    </source>
</evidence>
<reference evidence="14 15" key="1">
    <citation type="journal article" date="2009" name="Stand. Genomic Sci.">
        <title>Complete genome sequence of Acidimicrobium ferrooxidans type strain (ICP).</title>
        <authorList>
            <person name="Clum A."/>
            <person name="Nolan M."/>
            <person name="Lang E."/>
            <person name="Glavina Del Rio T."/>
            <person name="Tice H."/>
            <person name="Copeland A."/>
            <person name="Cheng J.F."/>
            <person name="Lucas S."/>
            <person name="Chen F."/>
            <person name="Bruce D."/>
            <person name="Goodwin L."/>
            <person name="Pitluck S."/>
            <person name="Ivanova N."/>
            <person name="Mavrommatis K."/>
            <person name="Mikhailova N."/>
            <person name="Pati A."/>
            <person name="Chen A."/>
            <person name="Palaniappan K."/>
            <person name="Goker M."/>
            <person name="Spring S."/>
            <person name="Land M."/>
            <person name="Hauser L."/>
            <person name="Chang Y.J."/>
            <person name="Jeffries C.C."/>
            <person name="Chain P."/>
            <person name="Bristow J."/>
            <person name="Eisen J.A."/>
            <person name="Markowitz V."/>
            <person name="Hugenholtz P."/>
            <person name="Kyrpides N.C."/>
            <person name="Klenk H.P."/>
            <person name="Lapidus A."/>
        </authorList>
    </citation>
    <scope>NUCLEOTIDE SEQUENCE [LARGE SCALE GENOMIC DNA]</scope>
    <source>
        <strain evidence="15">DSM 10331 / JCM 15462 / NBRC 103882 / ICP</strain>
    </source>
</reference>
<dbReference type="Pfam" id="PF00679">
    <property type="entry name" value="EFG_C"/>
    <property type="match status" value="1"/>
</dbReference>
<dbReference type="FunFam" id="3.30.70.240:FF:000007">
    <property type="entry name" value="Translation factor GUF1, mitochondrial"/>
    <property type="match status" value="1"/>
</dbReference>
<dbReference type="GO" id="GO:0043022">
    <property type="term" value="F:ribosome binding"/>
    <property type="evidence" value="ECO:0007669"/>
    <property type="project" value="UniProtKB-UniRule"/>
</dbReference>
<evidence type="ECO:0000256" key="4">
    <source>
        <dbReference type="ARBA" id="ARBA00022801"/>
    </source>
</evidence>
<dbReference type="GO" id="GO:0003746">
    <property type="term" value="F:translation elongation factor activity"/>
    <property type="evidence" value="ECO:0007669"/>
    <property type="project" value="UniProtKB-UniRule"/>
</dbReference>
<dbReference type="GO" id="GO:0005886">
    <property type="term" value="C:plasma membrane"/>
    <property type="evidence" value="ECO:0007669"/>
    <property type="project" value="UniProtKB-SubCell"/>
</dbReference>
<protein>
    <recommendedName>
        <fullName evidence="11 12">Elongation factor 4</fullName>
        <shortName evidence="12">EF-4</shortName>
        <ecNumber evidence="11 12">3.6.5.n1</ecNumber>
    </recommendedName>
    <alternativeName>
        <fullName evidence="12">Ribosomal back-translocase LepA</fullName>
    </alternativeName>
</protein>
<dbReference type="Pfam" id="PF00009">
    <property type="entry name" value="GTP_EFTU"/>
    <property type="match status" value="1"/>
</dbReference>
<dbReference type="EMBL" id="CP001631">
    <property type="protein sequence ID" value="ACU54226.1"/>
    <property type="molecule type" value="Genomic_DNA"/>
</dbReference>
<dbReference type="FunFam" id="3.30.70.870:FF:000004">
    <property type="entry name" value="Translation factor GUF1, mitochondrial"/>
    <property type="match status" value="1"/>
</dbReference>
<dbReference type="InterPro" id="IPR004161">
    <property type="entry name" value="EFTu-like_2"/>
</dbReference>
<dbReference type="SUPFAM" id="SSF50447">
    <property type="entry name" value="Translation proteins"/>
    <property type="match status" value="1"/>
</dbReference>
<dbReference type="EC" id="3.6.5.n1" evidence="11 12"/>
<keyword evidence="15" id="KW-1185">Reference proteome</keyword>
<dbReference type="InterPro" id="IPR031157">
    <property type="entry name" value="G_TR_CS"/>
</dbReference>
<dbReference type="PANTHER" id="PTHR43512:SF4">
    <property type="entry name" value="TRANSLATION FACTOR GUF1 HOMOLOG, CHLOROPLASTIC"/>
    <property type="match status" value="1"/>
</dbReference>
<dbReference type="Gene3D" id="3.30.70.240">
    <property type="match status" value="1"/>
</dbReference>
<dbReference type="InterPro" id="IPR038363">
    <property type="entry name" value="LepA_C_sf"/>
</dbReference>
<dbReference type="FunFam" id="2.40.30.10:FF:000015">
    <property type="entry name" value="Translation factor GUF1, mitochondrial"/>
    <property type="match status" value="1"/>
</dbReference>
<evidence type="ECO:0000256" key="2">
    <source>
        <dbReference type="ARBA" id="ARBA00022475"/>
    </source>
</evidence>
<dbReference type="Proteomes" id="UP000000771">
    <property type="component" value="Chromosome"/>
</dbReference>
<dbReference type="Gene3D" id="3.30.70.2570">
    <property type="entry name" value="Elongation factor 4, C-terminal domain"/>
    <property type="match status" value="1"/>
</dbReference>
<keyword evidence="2 12" id="KW-1003">Cell membrane</keyword>
<dbReference type="InterPro" id="IPR035647">
    <property type="entry name" value="EFG_III/V"/>
</dbReference>
<evidence type="ECO:0000256" key="11">
    <source>
        <dbReference type="ARBA" id="ARBA00066744"/>
    </source>
</evidence>
<dbReference type="SUPFAM" id="SSF52540">
    <property type="entry name" value="P-loop containing nucleoside triphosphate hydrolases"/>
    <property type="match status" value="1"/>
</dbReference>
<dbReference type="CDD" id="cd03699">
    <property type="entry name" value="EF4_II"/>
    <property type="match status" value="1"/>
</dbReference>
<comment type="similarity">
    <text evidence="10">Belongs to the GTP-binding elongation factor family. LepA subfamily.</text>
</comment>
<dbReference type="InterPro" id="IPR009000">
    <property type="entry name" value="Transl_B-barrel_sf"/>
</dbReference>
<evidence type="ECO:0000256" key="6">
    <source>
        <dbReference type="ARBA" id="ARBA00023134"/>
    </source>
</evidence>
<evidence type="ECO:0000256" key="8">
    <source>
        <dbReference type="ARBA" id="ARBA00050293"/>
    </source>
</evidence>
<dbReference type="SUPFAM" id="SSF54980">
    <property type="entry name" value="EF-G C-terminal domain-like"/>
    <property type="match status" value="2"/>
</dbReference>
<dbReference type="KEGG" id="afo:Afer_1296"/>
<evidence type="ECO:0000259" key="13">
    <source>
        <dbReference type="PROSITE" id="PS51722"/>
    </source>
</evidence>
<dbReference type="PANTHER" id="PTHR43512">
    <property type="entry name" value="TRANSLATION FACTOR GUF1-RELATED"/>
    <property type="match status" value="1"/>
</dbReference>
<dbReference type="HAMAP" id="MF_00071">
    <property type="entry name" value="LepA"/>
    <property type="match status" value="1"/>
</dbReference>
<dbReference type="STRING" id="525909.Afer_1296"/>
<dbReference type="InterPro" id="IPR013842">
    <property type="entry name" value="LepA_CTD"/>
</dbReference>
<dbReference type="Pfam" id="PF03144">
    <property type="entry name" value="GTP_EFTU_D2"/>
    <property type="match status" value="1"/>
</dbReference>
<feature type="domain" description="Tr-type G" evidence="13">
    <location>
        <begin position="5"/>
        <end position="182"/>
    </location>
</feature>
<organism evidence="14 15">
    <name type="scientific">Acidimicrobium ferrooxidans (strain DSM 10331 / JCM 15462 / NBRC 103882 / ICP)</name>
    <dbReference type="NCBI Taxonomy" id="525909"/>
    <lineage>
        <taxon>Bacteria</taxon>
        <taxon>Bacillati</taxon>
        <taxon>Actinomycetota</taxon>
        <taxon>Acidimicrobiia</taxon>
        <taxon>Acidimicrobiales</taxon>
        <taxon>Acidimicrobiaceae</taxon>
        <taxon>Acidimicrobium</taxon>
    </lineage>
</organism>
<dbReference type="PROSITE" id="PS51722">
    <property type="entry name" value="G_TR_2"/>
    <property type="match status" value="1"/>
</dbReference>
<keyword evidence="7 12" id="KW-0472">Membrane</keyword>
<evidence type="ECO:0000313" key="15">
    <source>
        <dbReference type="Proteomes" id="UP000000771"/>
    </source>
</evidence>
<feature type="binding site" evidence="12">
    <location>
        <begin position="17"/>
        <end position="22"/>
    </location>
    <ligand>
        <name>GTP</name>
        <dbReference type="ChEBI" id="CHEBI:37565"/>
    </ligand>
</feature>
<evidence type="ECO:0000256" key="10">
    <source>
        <dbReference type="ARBA" id="ARBA00061052"/>
    </source>
</evidence>
<dbReference type="InterPro" id="IPR035654">
    <property type="entry name" value="LepA_IV"/>
</dbReference>
<dbReference type="FunFam" id="3.30.70.2570:FF:000001">
    <property type="entry name" value="Translation factor GUF1, mitochondrial"/>
    <property type="match status" value="1"/>
</dbReference>
<dbReference type="NCBIfam" id="TIGR01393">
    <property type="entry name" value="lepA"/>
    <property type="match status" value="1"/>
</dbReference>
<dbReference type="InterPro" id="IPR000795">
    <property type="entry name" value="T_Tr_GTP-bd_dom"/>
</dbReference>
<dbReference type="Gene3D" id="2.40.30.10">
    <property type="entry name" value="Translation factors"/>
    <property type="match status" value="1"/>
</dbReference>
<accession>C7LZR8</accession>
<proteinExistence type="inferred from homology"/>
<dbReference type="GO" id="GO:0003924">
    <property type="term" value="F:GTPase activity"/>
    <property type="evidence" value="ECO:0007669"/>
    <property type="project" value="UniProtKB-UniRule"/>
</dbReference>
<dbReference type="NCBIfam" id="TIGR00231">
    <property type="entry name" value="small_GTP"/>
    <property type="match status" value="1"/>
</dbReference>
<dbReference type="PRINTS" id="PR00315">
    <property type="entry name" value="ELONGATNFCT"/>
</dbReference>
<dbReference type="SMART" id="SM00838">
    <property type="entry name" value="EFG_C"/>
    <property type="match status" value="1"/>
</dbReference>
<comment type="function">
    <text evidence="9 12">Required for accurate and efficient protein synthesis under certain stress conditions. May act as a fidelity factor of the translation reaction, by catalyzing a one-codon backward translocation of tRNAs on improperly translocated ribosomes. Back-translocation proceeds from a post-translocation (POST) complex to a pre-translocation (PRE) complex, thus giving elongation factor G a second chance to translocate the tRNAs correctly. Binds to ribosomes in a GTP-dependent manner.</text>
</comment>
<dbReference type="RefSeq" id="WP_015798712.1">
    <property type="nucleotide sequence ID" value="NC_013124.1"/>
</dbReference>
<keyword evidence="3 12" id="KW-0547">Nucleotide-binding</keyword>